<keyword evidence="1" id="KW-0472">Membrane</keyword>
<reference evidence="2 3" key="2">
    <citation type="submission" date="2013-02" db="EMBL/GenBank/DDBJ databases">
        <title>The Genome Sequence of Plasmodium falciparum Tanzania (2000708).</title>
        <authorList>
            <consortium name="The Broad Institute Genome Sequencing Platform"/>
            <consortium name="The Broad Institute Genome Sequencing Center for Infectious Disease"/>
            <person name="Neafsey D."/>
            <person name="Cheeseman I."/>
            <person name="Volkman S."/>
            <person name="Adams J."/>
            <person name="Walker B."/>
            <person name="Young S.K."/>
            <person name="Zeng Q."/>
            <person name="Gargeya S."/>
            <person name="Fitzgerald M."/>
            <person name="Haas B."/>
            <person name="Abouelleil A."/>
            <person name="Alvarado L."/>
            <person name="Arachchi H.M."/>
            <person name="Berlin A.M."/>
            <person name="Chapman S.B."/>
            <person name="Dewar J."/>
            <person name="Goldberg J."/>
            <person name="Griggs A."/>
            <person name="Gujja S."/>
            <person name="Hansen M."/>
            <person name="Howarth C."/>
            <person name="Imamovic A."/>
            <person name="Larimer J."/>
            <person name="McCowan C."/>
            <person name="Murphy C."/>
            <person name="Neiman D."/>
            <person name="Pearson M."/>
            <person name="Priest M."/>
            <person name="Roberts A."/>
            <person name="Saif S."/>
            <person name="Shea T."/>
            <person name="Sisk P."/>
            <person name="Sykes S."/>
            <person name="Wortman J."/>
            <person name="Nusbaum C."/>
            <person name="Birren B."/>
        </authorList>
    </citation>
    <scope>NUCLEOTIDE SEQUENCE [LARGE SCALE GENOMIC DNA]</scope>
    <source>
        <strain evidence="3">Tanzania (2000708)</strain>
    </source>
</reference>
<gene>
    <name evidence="2" type="ORF">PFTANZ_05011</name>
</gene>
<evidence type="ECO:0000313" key="2">
    <source>
        <dbReference type="EMBL" id="ETW34331.1"/>
    </source>
</evidence>
<evidence type="ECO:0000313" key="3">
    <source>
        <dbReference type="Proteomes" id="UP000030708"/>
    </source>
</evidence>
<dbReference type="EMBL" id="KI926529">
    <property type="protein sequence ID" value="ETW34331.1"/>
    <property type="molecule type" value="Genomic_DNA"/>
</dbReference>
<reference evidence="2 3" key="1">
    <citation type="submission" date="2013-02" db="EMBL/GenBank/DDBJ databases">
        <title>The Genome Annotation of Plasmodium falciparum Tanzania (2000708).</title>
        <authorList>
            <consortium name="The Broad Institute Genome Sequencing Platform"/>
            <consortium name="The Broad Institute Genome Sequencing Center for Infectious Disease"/>
            <person name="Neafsey D."/>
            <person name="Hoffman S."/>
            <person name="Volkman S."/>
            <person name="Rosenthal P."/>
            <person name="Walker B."/>
            <person name="Young S.K."/>
            <person name="Zeng Q."/>
            <person name="Gargeya S."/>
            <person name="Fitzgerald M."/>
            <person name="Haas B."/>
            <person name="Abouelleil A."/>
            <person name="Allen A.W."/>
            <person name="Alvarado L."/>
            <person name="Arachchi H.M."/>
            <person name="Berlin A.M."/>
            <person name="Chapman S.B."/>
            <person name="Gainer-Dewar J."/>
            <person name="Goldberg J."/>
            <person name="Griggs A."/>
            <person name="Gujja S."/>
            <person name="Hansen M."/>
            <person name="Howarth C."/>
            <person name="Imamovic A."/>
            <person name="Ireland A."/>
            <person name="Larimer J."/>
            <person name="McCowan C."/>
            <person name="Murphy C."/>
            <person name="Pearson M."/>
            <person name="Poon T.W."/>
            <person name="Priest M."/>
            <person name="Roberts A."/>
            <person name="Saif S."/>
            <person name="Shea T."/>
            <person name="Sisk P."/>
            <person name="Sykes S."/>
            <person name="Wortman J."/>
            <person name="Nusbaum C."/>
            <person name="Birren B."/>
        </authorList>
    </citation>
    <scope>NUCLEOTIDE SEQUENCE [LARGE SCALE GENOMIC DNA]</scope>
    <source>
        <strain evidence="3">Tanzania (2000708)</strain>
    </source>
</reference>
<keyword evidence="1" id="KW-0812">Transmembrane</keyword>
<protein>
    <submittedName>
        <fullName evidence="2">Uncharacterized protein</fullName>
    </submittedName>
</protein>
<sequence>MDHLFFNIINVLYYVNEIIINLVIILFIYLFYFIFFTNKKNLYGFKKNNVIYYIVKREYYIELKNRSNIYIMNSNI</sequence>
<feature type="transmembrane region" description="Helical" evidence="1">
    <location>
        <begin position="12"/>
        <end position="36"/>
    </location>
</feature>
<evidence type="ECO:0000256" key="1">
    <source>
        <dbReference type="SAM" id="Phobius"/>
    </source>
</evidence>
<organism evidence="2 3">
    <name type="scientific">Plasmodium falciparum Tanzania</name>
    <name type="common">2000708</name>
    <dbReference type="NCBI Taxonomy" id="1036725"/>
    <lineage>
        <taxon>Eukaryota</taxon>
        <taxon>Sar</taxon>
        <taxon>Alveolata</taxon>
        <taxon>Apicomplexa</taxon>
        <taxon>Aconoidasida</taxon>
        <taxon>Haemosporida</taxon>
        <taxon>Plasmodiidae</taxon>
        <taxon>Plasmodium</taxon>
        <taxon>Plasmodium (Laverania)</taxon>
    </lineage>
</organism>
<name>A0A024W2E8_PLAFA</name>
<accession>A0A024W2E8</accession>
<dbReference type="Proteomes" id="UP000030708">
    <property type="component" value="Unassembled WGS sequence"/>
</dbReference>
<keyword evidence="1" id="KW-1133">Transmembrane helix</keyword>
<proteinExistence type="predicted"/>
<dbReference type="AlphaFoldDB" id="A0A024W2E8"/>